<dbReference type="SUPFAM" id="SSF55008">
    <property type="entry name" value="HMA, heavy metal-associated domain"/>
    <property type="match status" value="1"/>
</dbReference>
<comment type="similarity">
    <text evidence="2">Belongs to the cation transport ATPase (P-type) (TC 3.A.3) family. Type IB subfamily.</text>
</comment>
<dbReference type="InterPro" id="IPR023214">
    <property type="entry name" value="HAD_sf"/>
</dbReference>
<accession>A0A835XYW5</accession>
<keyword evidence="4" id="KW-0479">Metal-binding</keyword>
<keyword evidence="8 11" id="KW-1133">Transmembrane helix</keyword>
<dbReference type="InterPro" id="IPR023298">
    <property type="entry name" value="ATPase_P-typ_TM_dom_sf"/>
</dbReference>
<dbReference type="Proteomes" id="UP000612055">
    <property type="component" value="Unassembled WGS sequence"/>
</dbReference>
<evidence type="ECO:0000256" key="7">
    <source>
        <dbReference type="ARBA" id="ARBA00022967"/>
    </source>
</evidence>
<feature type="region of interest" description="Disordered" evidence="10">
    <location>
        <begin position="1485"/>
        <end position="1581"/>
    </location>
</feature>
<evidence type="ECO:0000256" key="9">
    <source>
        <dbReference type="ARBA" id="ARBA00023136"/>
    </source>
</evidence>
<dbReference type="PANTHER" id="PTHR43520">
    <property type="entry name" value="ATP7, ISOFORM B"/>
    <property type="match status" value="1"/>
</dbReference>
<dbReference type="PROSITE" id="PS01047">
    <property type="entry name" value="HMA_1"/>
    <property type="match status" value="1"/>
</dbReference>
<dbReference type="OrthoDB" id="432719at2759"/>
<dbReference type="SUPFAM" id="SSF81665">
    <property type="entry name" value="Calcium ATPase, transmembrane domain M"/>
    <property type="match status" value="1"/>
</dbReference>
<dbReference type="Pfam" id="PF00403">
    <property type="entry name" value="HMA"/>
    <property type="match status" value="1"/>
</dbReference>
<dbReference type="Pfam" id="PF00702">
    <property type="entry name" value="Hydrolase"/>
    <property type="match status" value="1"/>
</dbReference>
<dbReference type="PRINTS" id="PR00120">
    <property type="entry name" value="HATPASE"/>
</dbReference>
<dbReference type="NCBIfam" id="TIGR01494">
    <property type="entry name" value="ATPase_P-type"/>
    <property type="match status" value="1"/>
</dbReference>
<dbReference type="GO" id="GO:0043682">
    <property type="term" value="F:P-type divalent copper transporter activity"/>
    <property type="evidence" value="ECO:0007669"/>
    <property type="project" value="TreeGrafter"/>
</dbReference>
<evidence type="ECO:0000256" key="2">
    <source>
        <dbReference type="ARBA" id="ARBA00006024"/>
    </source>
</evidence>
<evidence type="ECO:0000256" key="11">
    <source>
        <dbReference type="SAM" id="Phobius"/>
    </source>
</evidence>
<evidence type="ECO:0000256" key="1">
    <source>
        <dbReference type="ARBA" id="ARBA00004141"/>
    </source>
</evidence>
<dbReference type="PROSITE" id="PS50846">
    <property type="entry name" value="HMA_2"/>
    <property type="match status" value="1"/>
</dbReference>
<dbReference type="CDD" id="cd00371">
    <property type="entry name" value="HMA"/>
    <property type="match status" value="1"/>
</dbReference>
<dbReference type="InterPro" id="IPR001757">
    <property type="entry name" value="P_typ_ATPase"/>
</dbReference>
<comment type="subcellular location">
    <subcellularLocation>
        <location evidence="1">Membrane</location>
        <topology evidence="1">Multi-pass membrane protein</topology>
    </subcellularLocation>
</comment>
<dbReference type="Pfam" id="PF00122">
    <property type="entry name" value="E1-E2_ATPase"/>
    <property type="match status" value="1"/>
</dbReference>
<feature type="transmembrane region" description="Helical" evidence="11">
    <location>
        <begin position="950"/>
        <end position="969"/>
    </location>
</feature>
<feature type="domain" description="HMA" evidence="12">
    <location>
        <begin position="124"/>
        <end position="191"/>
    </location>
</feature>
<keyword evidence="7" id="KW-1278">Translocase</keyword>
<name>A0A835XYW5_9CHLO</name>
<feature type="transmembrane region" description="Helical" evidence="11">
    <location>
        <begin position="981"/>
        <end position="999"/>
    </location>
</feature>
<dbReference type="PANTHER" id="PTHR43520:SF19">
    <property type="entry name" value="COPPER-TRANSPORTING ATPASE PAA2, CHLOROPLASTIC"/>
    <property type="match status" value="1"/>
</dbReference>
<dbReference type="PRINTS" id="PR00119">
    <property type="entry name" value="CATATPASE"/>
</dbReference>
<keyword evidence="9 11" id="KW-0472">Membrane</keyword>
<dbReference type="GO" id="GO:0016887">
    <property type="term" value="F:ATP hydrolysis activity"/>
    <property type="evidence" value="ECO:0007669"/>
    <property type="project" value="InterPro"/>
</dbReference>
<evidence type="ECO:0000256" key="4">
    <source>
        <dbReference type="ARBA" id="ARBA00022723"/>
    </source>
</evidence>
<feature type="region of interest" description="Disordered" evidence="10">
    <location>
        <begin position="192"/>
        <end position="213"/>
    </location>
</feature>
<dbReference type="GO" id="GO:0005524">
    <property type="term" value="F:ATP binding"/>
    <property type="evidence" value="ECO:0007669"/>
    <property type="project" value="UniProtKB-KW"/>
</dbReference>
<keyword evidence="5" id="KW-0547">Nucleotide-binding</keyword>
<feature type="transmembrane region" description="Helical" evidence="11">
    <location>
        <begin position="1036"/>
        <end position="1056"/>
    </location>
</feature>
<dbReference type="PROSITE" id="PS00154">
    <property type="entry name" value="ATPASE_E1_E2"/>
    <property type="match status" value="1"/>
</dbReference>
<dbReference type="InterPro" id="IPR017969">
    <property type="entry name" value="Heavy-metal-associated_CS"/>
</dbReference>
<feature type="compositionally biased region" description="Low complexity" evidence="10">
    <location>
        <begin position="1548"/>
        <end position="1563"/>
    </location>
</feature>
<dbReference type="InterPro" id="IPR036412">
    <property type="entry name" value="HAD-like_sf"/>
</dbReference>
<dbReference type="Gene3D" id="2.70.150.10">
    <property type="entry name" value="Calcium-transporting ATPase, cytoplasmic transduction domain A"/>
    <property type="match status" value="1"/>
</dbReference>
<dbReference type="InterPro" id="IPR059000">
    <property type="entry name" value="ATPase_P-type_domA"/>
</dbReference>
<reference evidence="13" key="1">
    <citation type="journal article" date="2020" name="bioRxiv">
        <title>Comparative genomics of Chlamydomonas.</title>
        <authorList>
            <person name="Craig R.J."/>
            <person name="Hasan A.R."/>
            <person name="Ness R.W."/>
            <person name="Keightley P.D."/>
        </authorList>
    </citation>
    <scope>NUCLEOTIDE SEQUENCE</scope>
    <source>
        <strain evidence="13">CCAP 11/70</strain>
    </source>
</reference>
<dbReference type="InterPro" id="IPR006121">
    <property type="entry name" value="HMA_dom"/>
</dbReference>
<dbReference type="PROSITE" id="PS01229">
    <property type="entry name" value="COF_2"/>
    <property type="match status" value="1"/>
</dbReference>
<dbReference type="Gene3D" id="3.40.50.1000">
    <property type="entry name" value="HAD superfamily/HAD-like"/>
    <property type="match status" value="1"/>
</dbReference>
<dbReference type="GO" id="GO:0016020">
    <property type="term" value="C:membrane"/>
    <property type="evidence" value="ECO:0007669"/>
    <property type="project" value="UniProtKB-SubCell"/>
</dbReference>
<dbReference type="Pfam" id="PF05548">
    <property type="entry name" value="Peptidase_M11"/>
    <property type="match status" value="1"/>
</dbReference>
<dbReference type="EMBL" id="JAEHOE010000044">
    <property type="protein sequence ID" value="KAG2492510.1"/>
    <property type="molecule type" value="Genomic_DNA"/>
</dbReference>
<evidence type="ECO:0000259" key="12">
    <source>
        <dbReference type="PROSITE" id="PS50846"/>
    </source>
</evidence>
<dbReference type="InterPro" id="IPR036163">
    <property type="entry name" value="HMA_dom_sf"/>
</dbReference>
<dbReference type="SUPFAM" id="SSF56784">
    <property type="entry name" value="HAD-like"/>
    <property type="match status" value="1"/>
</dbReference>
<dbReference type="InterPro" id="IPR008752">
    <property type="entry name" value="Peptidase_M11"/>
</dbReference>
<dbReference type="InterPro" id="IPR008250">
    <property type="entry name" value="ATPase_P-typ_transduc_dom_A_sf"/>
</dbReference>
<protein>
    <recommendedName>
        <fullName evidence="12">HMA domain-containing protein</fullName>
    </recommendedName>
</protein>
<feature type="compositionally biased region" description="Pro residues" evidence="10">
    <location>
        <begin position="1505"/>
        <end position="1547"/>
    </location>
</feature>
<dbReference type="Gene3D" id="3.30.70.100">
    <property type="match status" value="1"/>
</dbReference>
<evidence type="ECO:0000256" key="10">
    <source>
        <dbReference type="SAM" id="MobiDB-lite"/>
    </source>
</evidence>
<evidence type="ECO:0000313" key="13">
    <source>
        <dbReference type="EMBL" id="KAG2492510.1"/>
    </source>
</evidence>
<comment type="caution">
    <text evidence="13">The sequence shown here is derived from an EMBL/GenBank/DDBJ whole genome shotgun (WGS) entry which is preliminary data.</text>
</comment>
<dbReference type="SUPFAM" id="SSF81653">
    <property type="entry name" value="Calcium ATPase, transduction domain A"/>
    <property type="match status" value="1"/>
</dbReference>
<dbReference type="InterPro" id="IPR018303">
    <property type="entry name" value="ATPase_P-typ_P_site"/>
</dbReference>
<dbReference type="GO" id="GO:0055070">
    <property type="term" value="P:copper ion homeostasis"/>
    <property type="evidence" value="ECO:0007669"/>
    <property type="project" value="TreeGrafter"/>
</dbReference>
<evidence type="ECO:0000256" key="8">
    <source>
        <dbReference type="ARBA" id="ARBA00022989"/>
    </source>
</evidence>
<evidence type="ECO:0000256" key="6">
    <source>
        <dbReference type="ARBA" id="ARBA00022840"/>
    </source>
</evidence>
<organism evidence="13 14">
    <name type="scientific">Edaphochlamys debaryana</name>
    <dbReference type="NCBI Taxonomy" id="47281"/>
    <lineage>
        <taxon>Eukaryota</taxon>
        <taxon>Viridiplantae</taxon>
        <taxon>Chlorophyta</taxon>
        <taxon>core chlorophytes</taxon>
        <taxon>Chlorophyceae</taxon>
        <taxon>CS clade</taxon>
        <taxon>Chlamydomonadales</taxon>
        <taxon>Chlamydomonadales incertae sedis</taxon>
        <taxon>Edaphochlamys</taxon>
    </lineage>
</organism>
<gene>
    <name evidence="13" type="ORF">HYH03_009175</name>
</gene>
<sequence length="1620" mass="163319">MAMAPMCLGASAGARWRVLPNARRAYSCAASGCLVAHRPVTVSCYARAGKTSLPPPTPALGAGPLPLLRGALRTGLFRSPGLALGPGTALGLATRAAATEPKTAEAPAQAAAAAPPGPGAEVVETVLLQVGDMKCGACSAAVKRMLLTRPEVAAAAVNLITETAAVQVRGSSAELGPALAAFVTQRGFPSRLRAGGAEGEEEEGADPGEAARKREAEAQRSLWDLGLAWALVAACCLHHAGHLLHAAGQHGAAHAPALAALADPRLGGALGAFALLGPGRRLLMDGFRSLAAGNPNMNSLVGLGCTASFAAGAAGAAAGALREAGALGPDGPGGGLGVAFGSLASGLDASFLEEPVMLLAFVLLGRALEARAKVQAASDLQSLARLIPATARLALDPGAMPAPRAPAAAAAAAAGGGTAPPAPATPAVEFLTVPTRSVRPGDVLRVLPGEKVPVDGEVVEGEAAADESLLSGESALVAKGPGGALVGGTVLYEGAVTMRATATGARSTVAGIARLVSDAQSREAPVQRLADAVAGRFCYSVMAASAATFAFWALAGGQLFPHVLDEVAAGSWAAVEASYHSHGAGGWGGAAAAAWDDDSLLSLTPAALALRLAVDVLVVACPCALGLATPTAVLVASSLGARRGLLVRGGDVLERLAAVDTVLLDKTGTLTEGKLRVLAVQTMWGNGQPSNGQRSAATGEDELLRLAAAVEAATRHPLADAVLAEAGRRGLAAPPAADAATTTAGRGVRARVEGRWVAVGRREWALEAVGGSAAAAAAAPPPPPPEAAAAGTSCVWVAAEGEGLVGRIWLRDTLRPDAVATVAALRERRGGGGGRAVAVEIVSGDDPATVAVVAAAAGIPAAAAAGGLSPEQKLQRVRQLQAEGRVVAMVGDGVNDAPALAAADVGVALKGGLDAAGEASGVVLMGDRLSQVLDALDLGSATLAKIRQNLTWALGYNLVGIPLAAGVLLPSQGIALSPSAAAAMMALSSVAVVFNSLLLRATRFDSPAQAGPEQAQAQAQAQAQQRPMQRAAGRGALLRSGAAAALLLAGLCWRGAAAKQSPKPPHLKKGEVFLPSIEGSYAGLSAGPWRWELATLSGQAYGLEGGLVDAAGAAVDAGARVRLDMVCRPPAAAGGTPVCTAAGPAAVTAPAAPIATAGQSLKLLTLVTSLTGNCTRAGANVTLVEKVIRDTHADFFKDCSYGQMKIDLAALKVYGVVLQCTAAILACDHHALTTDALAEAQRRGIDLSGFTHWSFVIPHDIRNAACDWAGRGQLPGSQTWFVPRPSGIFDKGTFMQEILHNFGVWHGWRNGVEYADGSTAMGLAQSCPSAPELWRLHPLWHAADLPLGEWKGWYPLPATYTAAQAMVKVKPDWLEAGYTHNLYFALRGKGGGDKDLLAEFDKKASVSYHSSIRTLDLQGVAATDPKNTILDTLAPGSTTNLRPYTLVVHVGALRDGGRSTTVAFCRYGPRPHGKPNLEASALPAQPAALSTEPAQPAQPQAAPATEPPAAPPTETPPSPPAETPPSPPAETPPSPPAETPPSPPAETPPSTTTEPPASPSAETKAAASTEPPASVAETPNLSFSQEPASLLTLSSAQASSVLLALSSSQASCSHLALSSA</sequence>
<evidence type="ECO:0000313" key="14">
    <source>
        <dbReference type="Proteomes" id="UP000612055"/>
    </source>
</evidence>
<keyword evidence="14" id="KW-1185">Reference proteome</keyword>
<keyword evidence="6" id="KW-0067">ATP-binding</keyword>
<dbReference type="Gene3D" id="3.40.1110.10">
    <property type="entry name" value="Calcium-transporting ATPase, cytoplasmic domain N"/>
    <property type="match status" value="1"/>
</dbReference>
<evidence type="ECO:0000256" key="3">
    <source>
        <dbReference type="ARBA" id="ARBA00022692"/>
    </source>
</evidence>
<keyword evidence="3 11" id="KW-0812">Transmembrane</keyword>
<dbReference type="InterPro" id="IPR027256">
    <property type="entry name" value="P-typ_ATPase_IB"/>
</dbReference>
<dbReference type="InterPro" id="IPR023299">
    <property type="entry name" value="ATPase_P-typ_cyto_dom_N"/>
</dbReference>
<dbReference type="GO" id="GO:0005507">
    <property type="term" value="F:copper ion binding"/>
    <property type="evidence" value="ECO:0007669"/>
    <property type="project" value="TreeGrafter"/>
</dbReference>
<proteinExistence type="inferred from homology"/>
<dbReference type="NCBIfam" id="TIGR01525">
    <property type="entry name" value="ATPase-IB_hvy"/>
    <property type="match status" value="1"/>
</dbReference>
<evidence type="ECO:0000256" key="5">
    <source>
        <dbReference type="ARBA" id="ARBA00022741"/>
    </source>
</evidence>
<feature type="compositionally biased region" description="Low complexity" evidence="10">
    <location>
        <begin position="1485"/>
        <end position="1504"/>
    </location>
</feature>